<sequence length="139" mass="14275">MFDRAACPDAEPLTAQPFVSIGALAALSALLDLMLKDRTPSAALLSSASRASHDQNRGETHVTADGSARERIPTQSTTAPAAADGLFGSGLSNGAIGAPAWPELPAEARAALTSLMTQLILDHAVMTATPPAKEVDDEL</sequence>
<dbReference type="RefSeq" id="WP_057851002.1">
    <property type="nucleotide sequence ID" value="NZ_LLXX01000100.1"/>
</dbReference>
<organism evidence="2 3">
    <name type="scientific">Bradyrhizobium valentinum</name>
    <dbReference type="NCBI Taxonomy" id="1518501"/>
    <lineage>
        <taxon>Bacteria</taxon>
        <taxon>Pseudomonadati</taxon>
        <taxon>Pseudomonadota</taxon>
        <taxon>Alphaproteobacteria</taxon>
        <taxon>Hyphomicrobiales</taxon>
        <taxon>Nitrobacteraceae</taxon>
        <taxon>Bradyrhizobium</taxon>
    </lineage>
</organism>
<comment type="caution">
    <text evidence="2">The sequence shown here is derived from an EMBL/GenBank/DDBJ whole genome shotgun (WGS) entry which is preliminary data.</text>
</comment>
<protein>
    <submittedName>
        <fullName evidence="2">Uncharacterized protein</fullName>
    </submittedName>
</protein>
<keyword evidence="3" id="KW-1185">Reference proteome</keyword>
<evidence type="ECO:0000313" key="3">
    <source>
        <dbReference type="Proteomes" id="UP000051913"/>
    </source>
</evidence>
<evidence type="ECO:0000256" key="1">
    <source>
        <dbReference type="SAM" id="MobiDB-lite"/>
    </source>
</evidence>
<evidence type="ECO:0000313" key="2">
    <source>
        <dbReference type="EMBL" id="KRR07026.1"/>
    </source>
</evidence>
<dbReference type="EMBL" id="LLXX01000100">
    <property type="protein sequence ID" value="KRR07026.1"/>
    <property type="molecule type" value="Genomic_DNA"/>
</dbReference>
<name>A0A0R3LH12_9BRAD</name>
<feature type="compositionally biased region" description="Basic and acidic residues" evidence="1">
    <location>
        <begin position="51"/>
        <end position="72"/>
    </location>
</feature>
<gene>
    <name evidence="2" type="ORF">CP49_41070</name>
</gene>
<dbReference type="Proteomes" id="UP000051913">
    <property type="component" value="Unassembled WGS sequence"/>
</dbReference>
<proteinExistence type="predicted"/>
<dbReference type="AlphaFoldDB" id="A0A0R3LH12"/>
<accession>A0A0R3LH12</accession>
<feature type="region of interest" description="Disordered" evidence="1">
    <location>
        <begin position="44"/>
        <end position="83"/>
    </location>
</feature>
<reference evidence="2 3" key="1">
    <citation type="submission" date="2014-03" db="EMBL/GenBank/DDBJ databases">
        <title>Bradyrhizobium valentinum sp. nov., isolated from effective nodules of Lupinus mariae-josephae, a lupine endemic of basic-lime soils in Eastern Spain.</title>
        <authorList>
            <person name="Duran D."/>
            <person name="Rey L."/>
            <person name="Navarro A."/>
            <person name="Busquets A."/>
            <person name="Imperial J."/>
            <person name="Ruiz-Argueso T."/>
        </authorList>
    </citation>
    <scope>NUCLEOTIDE SEQUENCE [LARGE SCALE GENOMIC DNA]</scope>
    <source>
        <strain evidence="2 3">LmjM3</strain>
    </source>
</reference>